<feature type="domain" description="HTH arsR-type" evidence="4">
    <location>
        <begin position="15"/>
        <end position="109"/>
    </location>
</feature>
<keyword evidence="1" id="KW-0805">Transcription regulation</keyword>
<dbReference type="PANTHER" id="PTHR43132:SF2">
    <property type="entry name" value="ARSENICAL RESISTANCE OPERON REPRESSOR ARSR-RELATED"/>
    <property type="match status" value="1"/>
</dbReference>
<evidence type="ECO:0000256" key="1">
    <source>
        <dbReference type="ARBA" id="ARBA00023015"/>
    </source>
</evidence>
<dbReference type="PATRIC" id="fig|1088869.3.peg.157"/>
<dbReference type="CDD" id="cd00090">
    <property type="entry name" value="HTH_ARSR"/>
    <property type="match status" value="1"/>
</dbReference>
<dbReference type="InterPro" id="IPR001845">
    <property type="entry name" value="HTH_ArsR_DNA-bd_dom"/>
</dbReference>
<dbReference type="InterPro" id="IPR011991">
    <property type="entry name" value="ArsR-like_HTH"/>
</dbReference>
<dbReference type="InterPro" id="IPR036388">
    <property type="entry name" value="WH-like_DNA-bd_sf"/>
</dbReference>
<dbReference type="GO" id="GO:0003677">
    <property type="term" value="F:DNA binding"/>
    <property type="evidence" value="ECO:0007669"/>
    <property type="project" value="UniProtKB-KW"/>
</dbReference>
<comment type="caution">
    <text evidence="5">The sequence shown here is derived from an EMBL/GenBank/DDBJ whole genome shotgun (WGS) entry which is preliminary data.</text>
</comment>
<evidence type="ECO:0000313" key="5">
    <source>
        <dbReference type="EMBL" id="EHH68850.1"/>
    </source>
</evidence>
<reference evidence="5 6" key="1">
    <citation type="submission" date="2011-10" db="EMBL/GenBank/DDBJ databases">
        <title>Genome sequence of Gluconobacter morbifer G707, isolated from Drosophila gut.</title>
        <authorList>
            <person name="Lee W.-J."/>
            <person name="Kim E.-K."/>
        </authorList>
    </citation>
    <scope>NUCLEOTIDE SEQUENCE [LARGE SCALE GENOMIC DNA]</scope>
    <source>
        <strain evidence="5 6">G707</strain>
    </source>
</reference>
<dbReference type="AlphaFoldDB" id="G6XF92"/>
<dbReference type="Pfam" id="PF01022">
    <property type="entry name" value="HTH_5"/>
    <property type="match status" value="1"/>
</dbReference>
<dbReference type="InterPro" id="IPR051011">
    <property type="entry name" value="Metal_resp_trans_reg"/>
</dbReference>
<dbReference type="PROSITE" id="PS50987">
    <property type="entry name" value="HTH_ARSR_2"/>
    <property type="match status" value="1"/>
</dbReference>
<keyword evidence="2" id="KW-0238">DNA-binding</keyword>
<dbReference type="eggNOG" id="COG0640">
    <property type="taxonomic scope" value="Bacteria"/>
</dbReference>
<name>G6XF92_9PROT</name>
<evidence type="ECO:0000256" key="3">
    <source>
        <dbReference type="ARBA" id="ARBA00023163"/>
    </source>
</evidence>
<dbReference type="PANTHER" id="PTHR43132">
    <property type="entry name" value="ARSENICAL RESISTANCE OPERON REPRESSOR ARSR-RELATED"/>
    <property type="match status" value="1"/>
</dbReference>
<proteinExistence type="predicted"/>
<dbReference type="NCBIfam" id="NF033788">
    <property type="entry name" value="HTH_metalloreg"/>
    <property type="match status" value="1"/>
</dbReference>
<dbReference type="GO" id="GO:0003700">
    <property type="term" value="F:DNA-binding transcription factor activity"/>
    <property type="evidence" value="ECO:0007669"/>
    <property type="project" value="InterPro"/>
</dbReference>
<accession>G6XF92</accession>
<gene>
    <name evidence="5" type="ORF">GMO_01570</name>
</gene>
<dbReference type="STRING" id="1088869.GMO_01570"/>
<keyword evidence="6" id="KW-1185">Reference proteome</keyword>
<evidence type="ECO:0000259" key="4">
    <source>
        <dbReference type="PROSITE" id="PS50987"/>
    </source>
</evidence>
<dbReference type="SMART" id="SM00418">
    <property type="entry name" value="HTH_ARSR"/>
    <property type="match status" value="1"/>
</dbReference>
<dbReference type="PRINTS" id="PR00778">
    <property type="entry name" value="HTHARSR"/>
</dbReference>
<dbReference type="Proteomes" id="UP000004949">
    <property type="component" value="Unassembled WGS sequence"/>
</dbReference>
<dbReference type="InterPro" id="IPR036390">
    <property type="entry name" value="WH_DNA-bd_sf"/>
</dbReference>
<dbReference type="Gene3D" id="1.10.10.10">
    <property type="entry name" value="Winged helix-like DNA-binding domain superfamily/Winged helix DNA-binding domain"/>
    <property type="match status" value="1"/>
</dbReference>
<evidence type="ECO:0000313" key="6">
    <source>
        <dbReference type="Proteomes" id="UP000004949"/>
    </source>
</evidence>
<sequence length="143" mass="15748">MVPAFRDEGSLMTLLSLDESRILTDWLRLLAQPQRLMILSALMDGTHAVSELETLTGIGQPTLSQHLGALRRAGFIESRRESRTIFYCMASTLDAARARTLLLTLRPGAPVPDTIGVQPSQPLLPTPPTSDARFARILRNNGR</sequence>
<protein>
    <submittedName>
        <fullName evidence="5">ArsR family transcriptional regulator</fullName>
    </submittedName>
</protein>
<organism evidence="5 6">
    <name type="scientific">Gluconobacter morbifer G707</name>
    <dbReference type="NCBI Taxonomy" id="1088869"/>
    <lineage>
        <taxon>Bacteria</taxon>
        <taxon>Pseudomonadati</taxon>
        <taxon>Pseudomonadota</taxon>
        <taxon>Alphaproteobacteria</taxon>
        <taxon>Acetobacterales</taxon>
        <taxon>Acetobacteraceae</taxon>
        <taxon>Gluconobacter</taxon>
    </lineage>
</organism>
<evidence type="ECO:0000256" key="2">
    <source>
        <dbReference type="ARBA" id="ARBA00023125"/>
    </source>
</evidence>
<dbReference type="SUPFAM" id="SSF46785">
    <property type="entry name" value="Winged helix' DNA-binding domain"/>
    <property type="match status" value="1"/>
</dbReference>
<dbReference type="EMBL" id="AGQV01000001">
    <property type="protein sequence ID" value="EHH68850.1"/>
    <property type="molecule type" value="Genomic_DNA"/>
</dbReference>
<keyword evidence="3" id="KW-0804">Transcription</keyword>